<sequence length="97" mass="11599">MGTNRMSTWGEKKKEWEELCFRTIQRGDDAITLEKKLEGVRFMGMTLAVNLSRYERRVHQYTKNITRRPEQPVNKNIPRNGLRDQRTFAEVHTMPYI</sequence>
<protein>
    <submittedName>
        <fullName evidence="1">Uncharacterized protein</fullName>
    </submittedName>
</protein>
<reference evidence="1 2" key="2">
    <citation type="journal article" date="2022" name="Mol. Ecol. Resour.">
        <title>The genomes of chicory, endive, great burdock and yacon provide insights into Asteraceae paleo-polyploidization history and plant inulin production.</title>
        <authorList>
            <person name="Fan W."/>
            <person name="Wang S."/>
            <person name="Wang H."/>
            <person name="Wang A."/>
            <person name="Jiang F."/>
            <person name="Liu H."/>
            <person name="Zhao H."/>
            <person name="Xu D."/>
            <person name="Zhang Y."/>
        </authorList>
    </citation>
    <scope>NUCLEOTIDE SEQUENCE [LARGE SCALE GENOMIC DNA]</scope>
    <source>
        <strain evidence="2">cv. Punajuju</strain>
        <tissue evidence="1">Leaves</tissue>
    </source>
</reference>
<dbReference type="EMBL" id="CM042011">
    <property type="protein sequence ID" value="KAI3767983.1"/>
    <property type="molecule type" value="Genomic_DNA"/>
</dbReference>
<comment type="caution">
    <text evidence="1">The sequence shown here is derived from an EMBL/GenBank/DDBJ whole genome shotgun (WGS) entry which is preliminary data.</text>
</comment>
<name>A0ACB9FAR1_CICIN</name>
<proteinExistence type="predicted"/>
<reference evidence="2" key="1">
    <citation type="journal article" date="2022" name="Mol. Ecol. Resour.">
        <title>The genomes of chicory, endive, great burdock and yacon provide insights into Asteraceae palaeo-polyploidization history and plant inulin production.</title>
        <authorList>
            <person name="Fan W."/>
            <person name="Wang S."/>
            <person name="Wang H."/>
            <person name="Wang A."/>
            <person name="Jiang F."/>
            <person name="Liu H."/>
            <person name="Zhao H."/>
            <person name="Xu D."/>
            <person name="Zhang Y."/>
        </authorList>
    </citation>
    <scope>NUCLEOTIDE SEQUENCE [LARGE SCALE GENOMIC DNA]</scope>
    <source>
        <strain evidence="2">cv. Punajuju</strain>
    </source>
</reference>
<evidence type="ECO:0000313" key="2">
    <source>
        <dbReference type="Proteomes" id="UP001055811"/>
    </source>
</evidence>
<keyword evidence="2" id="KW-1185">Reference proteome</keyword>
<accession>A0ACB9FAR1</accession>
<dbReference type="Proteomes" id="UP001055811">
    <property type="component" value="Linkage Group LG03"/>
</dbReference>
<gene>
    <name evidence="1" type="ORF">L2E82_18412</name>
</gene>
<evidence type="ECO:0000313" key="1">
    <source>
        <dbReference type="EMBL" id="KAI3767983.1"/>
    </source>
</evidence>
<organism evidence="1 2">
    <name type="scientific">Cichorium intybus</name>
    <name type="common">Chicory</name>
    <dbReference type="NCBI Taxonomy" id="13427"/>
    <lineage>
        <taxon>Eukaryota</taxon>
        <taxon>Viridiplantae</taxon>
        <taxon>Streptophyta</taxon>
        <taxon>Embryophyta</taxon>
        <taxon>Tracheophyta</taxon>
        <taxon>Spermatophyta</taxon>
        <taxon>Magnoliopsida</taxon>
        <taxon>eudicotyledons</taxon>
        <taxon>Gunneridae</taxon>
        <taxon>Pentapetalae</taxon>
        <taxon>asterids</taxon>
        <taxon>campanulids</taxon>
        <taxon>Asterales</taxon>
        <taxon>Asteraceae</taxon>
        <taxon>Cichorioideae</taxon>
        <taxon>Cichorieae</taxon>
        <taxon>Cichoriinae</taxon>
        <taxon>Cichorium</taxon>
    </lineage>
</organism>